<dbReference type="Proteomes" id="UP001154265">
    <property type="component" value="Unassembled WGS sequence"/>
</dbReference>
<proteinExistence type="inferred from homology"/>
<dbReference type="GO" id="GO:0047952">
    <property type="term" value="F:glycerol-3-phosphate dehydrogenase [NAD(P)+] activity"/>
    <property type="evidence" value="ECO:0007669"/>
    <property type="project" value="UniProtKB-EC"/>
</dbReference>
<dbReference type="Gene3D" id="3.40.50.720">
    <property type="entry name" value="NAD(P)-binding Rossmann-like Domain"/>
    <property type="match status" value="1"/>
</dbReference>
<gene>
    <name evidence="8" type="primary">gpsA</name>
    <name evidence="11" type="ORF">L3556_14205</name>
</gene>
<dbReference type="PANTHER" id="PTHR11728:SF1">
    <property type="entry name" value="GLYCEROL-3-PHOSPHATE DEHYDROGENASE [NAD(+)] 2, CHLOROPLASTIC"/>
    <property type="match status" value="1"/>
</dbReference>
<feature type="binding site" evidence="8">
    <location>
        <position position="83"/>
    </location>
    <ligand>
        <name>sn-glycerol 3-phosphate</name>
        <dbReference type="ChEBI" id="CHEBI:57597"/>
    </ligand>
</feature>
<dbReference type="EC" id="1.1.1.94" evidence="8"/>
<keyword evidence="2 8" id="KW-0444">Lipid biosynthesis</keyword>
<dbReference type="SUPFAM" id="SSF48179">
    <property type="entry name" value="6-phosphogluconate dehydrogenase C-terminal domain-like"/>
    <property type="match status" value="1"/>
</dbReference>
<keyword evidence="8" id="KW-0521">NADP</keyword>
<evidence type="ECO:0000259" key="9">
    <source>
        <dbReference type="Pfam" id="PF01210"/>
    </source>
</evidence>
<feature type="binding site" evidence="8">
    <location>
        <position position="255"/>
    </location>
    <ligand>
        <name>NADPH</name>
        <dbReference type="ChEBI" id="CHEBI:57783"/>
    </ligand>
</feature>
<dbReference type="NCBIfam" id="NF000942">
    <property type="entry name" value="PRK00094.1-4"/>
    <property type="match status" value="1"/>
</dbReference>
<name>A0ABT6F2K8_9SYNE</name>
<dbReference type="Pfam" id="PF07479">
    <property type="entry name" value="NAD_Gly3P_dh_C"/>
    <property type="match status" value="1"/>
</dbReference>
<keyword evidence="8" id="KW-0963">Cytoplasm</keyword>
<comment type="caution">
    <text evidence="11">The sequence shown here is derived from an EMBL/GenBank/DDBJ whole genome shotgun (WGS) entry which is preliminary data.</text>
</comment>
<keyword evidence="3 8" id="KW-0560">Oxidoreductase</keyword>
<evidence type="ECO:0000256" key="4">
    <source>
        <dbReference type="ARBA" id="ARBA00023027"/>
    </source>
</evidence>
<keyword evidence="7 8" id="KW-1208">Phospholipid metabolism</keyword>
<feature type="binding site" evidence="8">
    <location>
        <position position="115"/>
    </location>
    <ligand>
        <name>NADPH</name>
        <dbReference type="ChEBI" id="CHEBI:57783"/>
    </ligand>
</feature>
<feature type="binding site" evidence="8">
    <location>
        <position position="165"/>
    </location>
    <ligand>
        <name>sn-glycerol 3-phosphate</name>
        <dbReference type="ChEBI" id="CHEBI:57597"/>
    </ligand>
</feature>
<dbReference type="SUPFAM" id="SSF51735">
    <property type="entry name" value="NAD(P)-binding Rossmann-fold domains"/>
    <property type="match status" value="1"/>
</dbReference>
<evidence type="ECO:0000256" key="3">
    <source>
        <dbReference type="ARBA" id="ARBA00023002"/>
    </source>
</evidence>
<comment type="subcellular location">
    <subcellularLocation>
        <location evidence="8">Cytoplasm</location>
    </subcellularLocation>
</comment>
<comment type="catalytic activity">
    <reaction evidence="8">
        <text>sn-glycerol 3-phosphate + NAD(+) = dihydroxyacetone phosphate + NADH + H(+)</text>
        <dbReference type="Rhea" id="RHEA:11092"/>
        <dbReference type="ChEBI" id="CHEBI:15378"/>
        <dbReference type="ChEBI" id="CHEBI:57540"/>
        <dbReference type="ChEBI" id="CHEBI:57597"/>
        <dbReference type="ChEBI" id="CHEBI:57642"/>
        <dbReference type="ChEBI" id="CHEBI:57945"/>
        <dbReference type="EC" id="1.1.1.94"/>
    </reaction>
</comment>
<feature type="domain" description="Glycerol-3-phosphate dehydrogenase NAD-dependent C-terminal" evidence="10">
    <location>
        <begin position="154"/>
        <end position="294"/>
    </location>
</feature>
<dbReference type="NCBIfam" id="NF000940">
    <property type="entry name" value="PRK00094.1-2"/>
    <property type="match status" value="1"/>
</dbReference>
<feature type="binding site" evidence="8">
    <location>
        <position position="111"/>
    </location>
    <ligand>
        <name>sn-glycerol 3-phosphate</name>
        <dbReference type="ChEBI" id="CHEBI:57597"/>
    </ligand>
</feature>
<dbReference type="InterPro" id="IPR006109">
    <property type="entry name" value="G3P_DH_NAD-dep_C"/>
</dbReference>
<comment type="pathway">
    <text evidence="8">Membrane lipid metabolism; glycerophospholipid metabolism.</text>
</comment>
<evidence type="ECO:0000313" key="12">
    <source>
        <dbReference type="Proteomes" id="UP001154265"/>
    </source>
</evidence>
<comment type="similarity">
    <text evidence="1 8">Belongs to the NAD-dependent glycerol-3-phosphate dehydrogenase family.</text>
</comment>
<accession>A0ABT6F2K8</accession>
<feature type="active site" description="Proton acceptor" evidence="8">
    <location>
        <position position="165"/>
    </location>
</feature>
<dbReference type="PANTHER" id="PTHR11728">
    <property type="entry name" value="GLYCEROL-3-PHOSPHATE DEHYDROGENASE"/>
    <property type="match status" value="1"/>
</dbReference>
<keyword evidence="12" id="KW-1185">Reference proteome</keyword>
<protein>
    <recommendedName>
        <fullName evidence="8">Glycerol-3-phosphate dehydrogenase [NAD(P)+]</fullName>
        <ecNumber evidence="8">1.1.1.94</ecNumber>
    </recommendedName>
    <alternativeName>
        <fullName evidence="8">NAD(P)(+)-dependent glycerol-3-phosphate dehydrogenase</fullName>
    </alternativeName>
    <alternativeName>
        <fullName evidence="8">NAD(P)H-dependent dihydroxyacetone-phosphate reductase</fullName>
    </alternativeName>
</protein>
<evidence type="ECO:0000256" key="6">
    <source>
        <dbReference type="ARBA" id="ARBA00023209"/>
    </source>
</evidence>
<feature type="binding site" evidence="8">
    <location>
        <position position="218"/>
    </location>
    <ligand>
        <name>sn-glycerol 3-phosphate</name>
        <dbReference type="ChEBI" id="CHEBI:57597"/>
    </ligand>
</feature>
<dbReference type="InterPro" id="IPR008927">
    <property type="entry name" value="6-PGluconate_DH-like_C_sf"/>
</dbReference>
<organism evidence="11 12">
    <name type="scientific">Candidatus Synechococcus calcipolaris G9</name>
    <dbReference type="NCBI Taxonomy" id="1497997"/>
    <lineage>
        <taxon>Bacteria</taxon>
        <taxon>Bacillati</taxon>
        <taxon>Cyanobacteriota</taxon>
        <taxon>Cyanophyceae</taxon>
        <taxon>Synechococcales</taxon>
        <taxon>Synechococcaceae</taxon>
        <taxon>Synechococcus</taxon>
    </lineage>
</organism>
<dbReference type="HAMAP" id="MF_00394">
    <property type="entry name" value="NAD_Glyc3P_dehydrog"/>
    <property type="match status" value="1"/>
</dbReference>
<reference evidence="11" key="1">
    <citation type="journal article" date="2022" name="Genome Biol. Evol.">
        <title>A New Gene Family Diagnostic for Intracellular Biomineralization of Amorphous Ca Carbonates by Cyanobacteria.</title>
        <authorList>
            <person name="Benzerara K."/>
            <person name="Duprat E."/>
            <person name="Bitard-Feildel T."/>
            <person name="Caumes G."/>
            <person name="Cassier-Chauvat C."/>
            <person name="Chauvat F."/>
            <person name="Dezi M."/>
            <person name="Diop S.I."/>
            <person name="Gaschignard G."/>
            <person name="Gorgen S."/>
            <person name="Gugger M."/>
            <person name="Lopez-Garcia P."/>
            <person name="Millet M."/>
            <person name="Skouri-Panet F."/>
            <person name="Moreira D."/>
            <person name="Callebaut I."/>
        </authorList>
    </citation>
    <scope>NUCLEOTIDE SEQUENCE</scope>
    <source>
        <strain evidence="11">G9</strain>
    </source>
</reference>
<dbReference type="NCBIfam" id="NF011212">
    <property type="entry name" value="PRK14619.1"/>
    <property type="match status" value="1"/>
</dbReference>
<feature type="binding site" evidence="8">
    <location>
        <position position="35"/>
    </location>
    <ligand>
        <name>NADPH</name>
        <dbReference type="ChEBI" id="CHEBI:57783"/>
    </ligand>
</feature>
<dbReference type="PIRSF" id="PIRSF000114">
    <property type="entry name" value="Glycerol-3-P_dh"/>
    <property type="match status" value="1"/>
</dbReference>
<feature type="binding site" evidence="8">
    <location>
        <position position="229"/>
    </location>
    <ligand>
        <name>sn-glycerol 3-phosphate</name>
        <dbReference type="ChEBI" id="CHEBI:57597"/>
    </ligand>
</feature>
<keyword evidence="5 8" id="KW-0443">Lipid metabolism</keyword>
<feature type="binding site" evidence="8">
    <location>
        <position position="15"/>
    </location>
    <ligand>
        <name>NADPH</name>
        <dbReference type="ChEBI" id="CHEBI:57783"/>
    </ligand>
</feature>
<evidence type="ECO:0000256" key="7">
    <source>
        <dbReference type="ARBA" id="ARBA00023264"/>
    </source>
</evidence>
<reference evidence="11" key="2">
    <citation type="submission" date="2022-01" db="EMBL/GenBank/DDBJ databases">
        <authorList>
            <person name="Zivanovic Y."/>
            <person name="Moreira D."/>
            <person name="Lopez-Garcia P."/>
        </authorList>
    </citation>
    <scope>NUCLEOTIDE SEQUENCE</scope>
    <source>
        <strain evidence="11">G9</strain>
    </source>
</reference>
<evidence type="ECO:0000259" key="10">
    <source>
        <dbReference type="Pfam" id="PF07479"/>
    </source>
</evidence>
<keyword evidence="8" id="KW-0547">Nucleotide-binding</keyword>
<dbReference type="InterPro" id="IPR006168">
    <property type="entry name" value="G3P_DH_NAD-dep"/>
</dbReference>
<feature type="binding site" evidence="8">
    <location>
        <position position="228"/>
    </location>
    <ligand>
        <name>sn-glycerol 3-phosphate</name>
        <dbReference type="ChEBI" id="CHEBI:57597"/>
    </ligand>
</feature>
<dbReference type="PROSITE" id="PS00957">
    <property type="entry name" value="NAD_G3PDH"/>
    <property type="match status" value="1"/>
</dbReference>
<dbReference type="InterPro" id="IPR013328">
    <property type="entry name" value="6PGD_dom2"/>
</dbReference>
<feature type="domain" description="Glycerol-3-phosphate dehydrogenase NAD-dependent N-terminal" evidence="9">
    <location>
        <begin position="43"/>
        <end position="129"/>
    </location>
</feature>
<evidence type="ECO:0000256" key="5">
    <source>
        <dbReference type="ARBA" id="ARBA00023098"/>
    </source>
</evidence>
<comment type="function">
    <text evidence="8">Catalyzes the reduction of the glycolytic intermediate dihydroxyacetone phosphate (DHAP) to sn-glycerol 3-phosphate (G3P), the key precursor for phospholipid synthesis.</text>
</comment>
<feature type="binding site" evidence="8">
    <location>
        <position position="230"/>
    </location>
    <ligand>
        <name>sn-glycerol 3-phosphate</name>
        <dbReference type="ChEBI" id="CHEBI:57597"/>
    </ligand>
</feature>
<dbReference type="EMBL" id="JAKKUT010000007">
    <property type="protein sequence ID" value="MDG2992074.1"/>
    <property type="molecule type" value="Genomic_DNA"/>
</dbReference>
<evidence type="ECO:0000256" key="1">
    <source>
        <dbReference type="ARBA" id="ARBA00011009"/>
    </source>
</evidence>
<dbReference type="Gene3D" id="1.10.1040.10">
    <property type="entry name" value="N-(1-d-carboxylethyl)-l-norvaline Dehydrogenase, domain 2"/>
    <property type="match status" value="1"/>
</dbReference>
<evidence type="ECO:0000256" key="2">
    <source>
        <dbReference type="ARBA" id="ARBA00022516"/>
    </source>
</evidence>
<dbReference type="InterPro" id="IPR011128">
    <property type="entry name" value="G3P_DH_NAD-dep_N"/>
</dbReference>
<evidence type="ECO:0000313" key="11">
    <source>
        <dbReference type="EMBL" id="MDG2992074.1"/>
    </source>
</evidence>
<comment type="caution">
    <text evidence="8">Lacks conserved residue(s) required for the propagation of feature annotation.</text>
</comment>
<keyword evidence="6 8" id="KW-0594">Phospholipid biosynthesis</keyword>
<feature type="binding site" evidence="8">
    <location>
        <position position="229"/>
    </location>
    <ligand>
        <name>NADPH</name>
        <dbReference type="ChEBI" id="CHEBI:57783"/>
    </ligand>
</feature>
<evidence type="ECO:0000256" key="8">
    <source>
        <dbReference type="HAMAP-Rule" id="MF_00394"/>
    </source>
</evidence>
<comment type="catalytic activity">
    <reaction evidence="8">
        <text>sn-glycerol 3-phosphate + NADP(+) = dihydroxyacetone phosphate + NADPH + H(+)</text>
        <dbReference type="Rhea" id="RHEA:11096"/>
        <dbReference type="ChEBI" id="CHEBI:15378"/>
        <dbReference type="ChEBI" id="CHEBI:57597"/>
        <dbReference type="ChEBI" id="CHEBI:57642"/>
        <dbReference type="ChEBI" id="CHEBI:57783"/>
        <dbReference type="ChEBI" id="CHEBI:58349"/>
        <dbReference type="EC" id="1.1.1.94"/>
    </reaction>
</comment>
<feature type="binding site" evidence="8">
    <location>
        <position position="83"/>
    </location>
    <ligand>
        <name>NADPH</name>
        <dbReference type="ChEBI" id="CHEBI:57783"/>
    </ligand>
</feature>
<sequence length="311" mass="32551">MATFPRVLLLGLGAWGQTLFRLLADRGCQVHGWQRSQGPITKDMVDGIDLLVSALPIKAVRSQAIALEALGLAKSVICVSATKGLELSTAATAADIWQSLLPEHSLVVLSGPNLATEINQGLPAAAVVGGDLEVAASVQSLLGSSHFRIYTNPDLRGVEMGGIFKNVIAIACGVNDGLGLGVNARSALITRGLLELVRVGTHWGGTMPTFYGLSGLGDLLATCTSSLSRNYQVGWHLSQGKTIDAALDSIIGTAEGVNTALVLVDYAQTHQLPIPITAAVAAVICQTLTPTEAIAQLLERPFKPEVYQNVV</sequence>
<dbReference type="InterPro" id="IPR036291">
    <property type="entry name" value="NAD(P)-bd_dom_sf"/>
</dbReference>
<keyword evidence="4 8" id="KW-0520">NAD</keyword>
<dbReference type="RefSeq" id="WP_277867995.1">
    <property type="nucleotide sequence ID" value="NZ_JAKKUT010000007.1"/>
</dbReference>
<dbReference type="Pfam" id="PF01210">
    <property type="entry name" value="NAD_Gly3P_dh_N"/>
    <property type="match status" value="1"/>
</dbReference>